<dbReference type="STRING" id="1759059.ATE48_07640"/>
<dbReference type="EMBL" id="CP013244">
    <property type="protein sequence ID" value="ANP45803.1"/>
    <property type="molecule type" value="Genomic_DNA"/>
</dbReference>
<evidence type="ECO:0000313" key="1">
    <source>
        <dbReference type="EMBL" id="ANP45803.1"/>
    </source>
</evidence>
<dbReference type="Proteomes" id="UP000092498">
    <property type="component" value="Chromosome"/>
</dbReference>
<dbReference type="InParanoid" id="A0A1B1AGW9"/>
<proteinExistence type="predicted"/>
<protein>
    <submittedName>
        <fullName evidence="1">Uncharacterized protein</fullName>
    </submittedName>
</protein>
<evidence type="ECO:0000313" key="2">
    <source>
        <dbReference type="Proteomes" id="UP000092498"/>
    </source>
</evidence>
<keyword evidence="2" id="KW-1185">Reference proteome</keyword>
<reference evidence="1 2" key="1">
    <citation type="submission" date="2015-11" db="EMBL/GenBank/DDBJ databases">
        <title>Whole-Genome Sequence of Candidatus Oderbacter manganicum from the National Park Lower Oder Valley, Germany.</title>
        <authorList>
            <person name="Braun B."/>
            <person name="Liere K."/>
            <person name="Szewzyk U."/>
        </authorList>
    </citation>
    <scope>NUCLEOTIDE SEQUENCE [LARGE SCALE GENOMIC DNA]</scope>
    <source>
        <strain evidence="1 2">OTSz_A_272</strain>
    </source>
</reference>
<dbReference type="KEGG" id="cbot:ATE48_07640"/>
<dbReference type="AlphaFoldDB" id="A0A1B1AGW9"/>
<accession>A0A1B1AGW9</accession>
<sequence length="79" mass="9075">MRLIHDNLSIAAISMNDDALFMTMRQRAYELAETGRYKHWAKVATVLHAEGFVDSLIRRLECDGLAVMMITRCCDQARE</sequence>
<organism evidence="1 2">
    <name type="scientific">Candidatus Viadribacter manganicus</name>
    <dbReference type="NCBI Taxonomy" id="1759059"/>
    <lineage>
        <taxon>Bacteria</taxon>
        <taxon>Pseudomonadati</taxon>
        <taxon>Pseudomonadota</taxon>
        <taxon>Alphaproteobacteria</taxon>
        <taxon>Hyphomonadales</taxon>
        <taxon>Hyphomonadaceae</taxon>
        <taxon>Candidatus Viadribacter</taxon>
    </lineage>
</organism>
<gene>
    <name evidence="1" type="ORF">ATE48_07640</name>
</gene>
<name>A0A1B1AGW9_9PROT</name>